<evidence type="ECO:0000313" key="3">
    <source>
        <dbReference type="EMBL" id="CAL1530818.1"/>
    </source>
</evidence>
<keyword evidence="4" id="KW-1185">Reference proteome</keyword>
<feature type="transmembrane region" description="Helical" evidence="2">
    <location>
        <begin position="138"/>
        <end position="162"/>
    </location>
</feature>
<reference evidence="3 4" key="1">
    <citation type="submission" date="2024-04" db="EMBL/GenBank/DDBJ databases">
        <authorList>
            <consortium name="Genoscope - CEA"/>
            <person name="William W."/>
        </authorList>
    </citation>
    <scope>NUCLEOTIDE SEQUENCE [LARGE SCALE GENOMIC DNA]</scope>
</reference>
<dbReference type="EMBL" id="CAXITT010000076">
    <property type="protein sequence ID" value="CAL1530818.1"/>
    <property type="molecule type" value="Genomic_DNA"/>
</dbReference>
<evidence type="ECO:0000313" key="4">
    <source>
        <dbReference type="Proteomes" id="UP001497497"/>
    </source>
</evidence>
<gene>
    <name evidence="3" type="ORF">GSLYS_00004943001</name>
</gene>
<evidence type="ECO:0000256" key="2">
    <source>
        <dbReference type="SAM" id="Phobius"/>
    </source>
</evidence>
<protein>
    <submittedName>
        <fullName evidence="3">Uncharacterized protein</fullName>
    </submittedName>
</protein>
<dbReference type="Proteomes" id="UP001497497">
    <property type="component" value="Unassembled WGS sequence"/>
</dbReference>
<sequence>MKVLTQGVEAFYKCRQGQWKHLGTRRRMKHYPQIRRKLLSFNDTGNEHHICNESASGNSSAIQNMSRDGLCCSPETNQLLASRKENQTSMENCGSLCGSVQCHQEFSPLASCCIITSEVIQQLLLNCTCNSANGISKYAVYCIAAGICGLVVTLTLIIAACIKKFKRTKIEPPLDDAGVQEAPPEPLYGTPMSLYTVRPHLIHVTSVENDGDRSSRSSHYEYDNNFDNRIEYTSSSGSQESINNTFDTQGAAHVDHQSHSHSDSAVHLNESSASSLQVTPVKDLSEHEYDVSDFDDSLFNGYSNVFVTTADVHHADDAIRLPGMASRDRSSVDGKTSGVEDPVYDSVSNGSLESAEMPAVDDGIDDYSVYQNTCLEGRGPPGNLQRLHENDPTFDEAPSEVRVERHPVHEVPPRRHGGHAREITQIQLGTVFASGLSRLIETLTLPRAGRREGDGGAVPLAAGALEVSNTLPRSHRVQISNDYLVPVMPDYKGI</sequence>
<dbReference type="AlphaFoldDB" id="A0AAV2HBP0"/>
<comment type="caution">
    <text evidence="3">The sequence shown here is derived from an EMBL/GenBank/DDBJ whole genome shotgun (WGS) entry which is preliminary data.</text>
</comment>
<evidence type="ECO:0000256" key="1">
    <source>
        <dbReference type="SAM" id="MobiDB-lite"/>
    </source>
</evidence>
<name>A0AAV2HBP0_LYMST</name>
<accession>A0AAV2HBP0</accession>
<proteinExistence type="predicted"/>
<keyword evidence="2" id="KW-0472">Membrane</keyword>
<feature type="region of interest" description="Disordered" evidence="1">
    <location>
        <begin position="326"/>
        <end position="349"/>
    </location>
</feature>
<organism evidence="3 4">
    <name type="scientific">Lymnaea stagnalis</name>
    <name type="common">Great pond snail</name>
    <name type="synonym">Helix stagnalis</name>
    <dbReference type="NCBI Taxonomy" id="6523"/>
    <lineage>
        <taxon>Eukaryota</taxon>
        <taxon>Metazoa</taxon>
        <taxon>Spiralia</taxon>
        <taxon>Lophotrochozoa</taxon>
        <taxon>Mollusca</taxon>
        <taxon>Gastropoda</taxon>
        <taxon>Heterobranchia</taxon>
        <taxon>Euthyneura</taxon>
        <taxon>Panpulmonata</taxon>
        <taxon>Hygrophila</taxon>
        <taxon>Lymnaeoidea</taxon>
        <taxon>Lymnaeidae</taxon>
        <taxon>Lymnaea</taxon>
    </lineage>
</organism>
<keyword evidence="2" id="KW-0812">Transmembrane</keyword>
<keyword evidence="2" id="KW-1133">Transmembrane helix</keyword>